<dbReference type="EMBL" id="AP024849">
    <property type="protein sequence ID" value="BCZ48442.1"/>
    <property type="molecule type" value="Genomic_DNA"/>
</dbReference>
<evidence type="ECO:0000313" key="1">
    <source>
        <dbReference type="EMBL" id="BCZ48442.1"/>
    </source>
</evidence>
<evidence type="ECO:0000313" key="2">
    <source>
        <dbReference type="Proteomes" id="UP000824633"/>
    </source>
</evidence>
<name>A0ABN6J251_9CLOT</name>
<dbReference type="Proteomes" id="UP000824633">
    <property type="component" value="Chromosome"/>
</dbReference>
<gene>
    <name evidence="1" type="ORF">psyc5s11_45090</name>
</gene>
<organism evidence="1 2">
    <name type="scientific">Clostridium gelidum</name>
    <dbReference type="NCBI Taxonomy" id="704125"/>
    <lineage>
        <taxon>Bacteria</taxon>
        <taxon>Bacillati</taxon>
        <taxon>Bacillota</taxon>
        <taxon>Clostridia</taxon>
        <taxon>Eubacteriales</taxon>
        <taxon>Clostridiaceae</taxon>
        <taxon>Clostridium</taxon>
    </lineage>
</organism>
<sequence length="77" mass="8664">MEGYYTSYSCKYCNKEIILITEEVKRTLASGKYVSCSHCGCKKLKSGITTDDLRKLMSERSYRRHNGAIVQKGGGSM</sequence>
<reference evidence="2" key="1">
    <citation type="submission" date="2021-07" db="EMBL/GenBank/DDBJ databases">
        <title>Complete genome sequencing of a Clostridium isolate.</title>
        <authorList>
            <person name="Ueki A."/>
            <person name="Tonouchi A."/>
        </authorList>
    </citation>
    <scope>NUCLEOTIDE SEQUENCE [LARGE SCALE GENOMIC DNA]</scope>
    <source>
        <strain evidence="2">C5S11</strain>
    </source>
</reference>
<dbReference type="RefSeq" id="WP_224034705.1">
    <property type="nucleotide sequence ID" value="NZ_AP024849.1"/>
</dbReference>
<proteinExistence type="predicted"/>
<keyword evidence="2" id="KW-1185">Reference proteome</keyword>
<accession>A0ABN6J251</accession>
<protein>
    <submittedName>
        <fullName evidence="1">Uncharacterized protein</fullName>
    </submittedName>
</protein>